<evidence type="ECO:0000256" key="4">
    <source>
        <dbReference type="ARBA" id="ARBA00022989"/>
    </source>
</evidence>
<comment type="caution">
    <text evidence="9">The sequence shown here is derived from an EMBL/GenBank/DDBJ whole genome shotgun (WGS) entry which is preliminary data.</text>
</comment>
<comment type="subcellular location">
    <subcellularLocation>
        <location evidence="1">Cell membrane</location>
        <topology evidence="1">Multi-pass membrane protein</topology>
    </subcellularLocation>
</comment>
<proteinExistence type="predicted"/>
<dbReference type="GO" id="GO:0005886">
    <property type="term" value="C:plasma membrane"/>
    <property type="evidence" value="ECO:0007669"/>
    <property type="project" value="UniProtKB-SubCell"/>
</dbReference>
<feature type="transmembrane region" description="Helical" evidence="6">
    <location>
        <begin position="263"/>
        <end position="285"/>
    </location>
</feature>
<evidence type="ECO:0000256" key="2">
    <source>
        <dbReference type="ARBA" id="ARBA00022475"/>
    </source>
</evidence>
<keyword evidence="5 6" id="KW-0472">Membrane</keyword>
<dbReference type="InterPro" id="IPR004477">
    <property type="entry name" value="ComEC_N"/>
</dbReference>
<dbReference type="InterPro" id="IPR025405">
    <property type="entry name" value="DUF4131"/>
</dbReference>
<dbReference type="PANTHER" id="PTHR30619">
    <property type="entry name" value="DNA INTERNALIZATION/COMPETENCE PROTEIN COMEC/REC2"/>
    <property type="match status" value="1"/>
</dbReference>
<feature type="domain" description="ComEC/Rec2-related protein" evidence="7">
    <location>
        <begin position="239"/>
        <end position="504"/>
    </location>
</feature>
<gene>
    <name evidence="9" type="ORF">DWW10_08535</name>
</gene>
<evidence type="ECO:0000256" key="1">
    <source>
        <dbReference type="ARBA" id="ARBA00004651"/>
    </source>
</evidence>
<dbReference type="InterPro" id="IPR052159">
    <property type="entry name" value="Competence_DNA_uptake"/>
</dbReference>
<evidence type="ECO:0000256" key="6">
    <source>
        <dbReference type="SAM" id="Phobius"/>
    </source>
</evidence>
<feature type="transmembrane region" description="Helical" evidence="6">
    <location>
        <begin position="297"/>
        <end position="318"/>
    </location>
</feature>
<organism evidence="9 10">
    <name type="scientific">Bacteroides intestinalis</name>
    <dbReference type="NCBI Taxonomy" id="329854"/>
    <lineage>
        <taxon>Bacteria</taxon>
        <taxon>Pseudomonadati</taxon>
        <taxon>Bacteroidota</taxon>
        <taxon>Bacteroidia</taxon>
        <taxon>Bacteroidales</taxon>
        <taxon>Bacteroidaceae</taxon>
        <taxon>Bacteroides</taxon>
    </lineage>
</organism>
<name>A0A412YDL1_9BACE</name>
<dbReference type="Proteomes" id="UP000283850">
    <property type="component" value="Unassembled WGS sequence"/>
</dbReference>
<evidence type="ECO:0000313" key="10">
    <source>
        <dbReference type="Proteomes" id="UP000283850"/>
    </source>
</evidence>
<feature type="transmembrane region" description="Helical" evidence="6">
    <location>
        <begin position="363"/>
        <end position="381"/>
    </location>
</feature>
<accession>A0A412YDL1</accession>
<evidence type="ECO:0000256" key="5">
    <source>
        <dbReference type="ARBA" id="ARBA00023136"/>
    </source>
</evidence>
<evidence type="ECO:0000259" key="7">
    <source>
        <dbReference type="Pfam" id="PF03772"/>
    </source>
</evidence>
<feature type="transmembrane region" description="Helical" evidence="6">
    <location>
        <begin position="428"/>
        <end position="447"/>
    </location>
</feature>
<dbReference type="Pfam" id="PF03772">
    <property type="entry name" value="Competence"/>
    <property type="match status" value="1"/>
</dbReference>
<sequence>MPLTGGIICGDAYFFHQRAELSLNIPEETSYLFSTFSPVWICLTGFLLLLLAYFLSGKYRIHWLYGLSVFLCCFGLGAGISGEHLHRMDFPFSGDAAVYQAVISEQPEVKEKSLLCRVQLEGRVEKGAVQRSDHEHTFLFYFPKDSTTASLSRGDRLWVHTRLTPPVNNGNPDEFDYIRYLVRKDGTGTAYIPAGHWRIVGHDASRTLRQIASDYQKKVVGLYHHLGFQGDNLAVLSALTVGDKENLSEDIRETYSITGASHVLALSGLHIGFLYALLFFLLSLIWKRWSYFKSFGLFLIILFLWGFAFLTGLSSSVVRSVIMFSLLAISSLQPEKPLTLNTLAATAFLMLLYNPLWLFDVGFQLSFVAVASILLIQPKLYNLLSVRHRIPRYIWGLLTVSIAAQIGTAPLVILYFSRFSTHFLLTNLWVIPMVTLILYSAVFMLILTPFPFLQQGFASVVNILLSSQNNVLRRIEQFPVSSIDGLWTECWEIMLFYIFLLSLFRSFSVRTSRSIYFSLCCLLLLTTYHAILVSLSVPQCSIAFYNVRNCPAVHCLAANGKSWLACADSLPDVSRLYRALSPNWNHQRLSAPEVLTGDYATSGFAFHNHIVSYGGKRICLLHDARWRNKISSHPLSIDYLYISKGYKGRIKELTTLFRIRAVILDTSLSDYRGDILKEDCFRLAIPCVSLKERGALCIRL</sequence>
<feature type="transmembrane region" description="Helical" evidence="6">
    <location>
        <begin position="516"/>
        <end position="537"/>
    </location>
</feature>
<feature type="transmembrane region" description="Helical" evidence="6">
    <location>
        <begin position="338"/>
        <end position="356"/>
    </location>
</feature>
<evidence type="ECO:0000313" key="9">
    <source>
        <dbReference type="EMBL" id="RGV55620.1"/>
    </source>
</evidence>
<feature type="domain" description="DUF4131" evidence="8">
    <location>
        <begin position="37"/>
        <end position="194"/>
    </location>
</feature>
<keyword evidence="3 6" id="KW-0812">Transmembrane</keyword>
<dbReference type="RefSeq" id="WP_118421275.1">
    <property type="nucleotide sequence ID" value="NZ_QRZF01000004.1"/>
</dbReference>
<feature type="transmembrane region" description="Helical" evidence="6">
    <location>
        <begin position="62"/>
        <end position="80"/>
    </location>
</feature>
<dbReference type="AlphaFoldDB" id="A0A412YDL1"/>
<feature type="transmembrane region" description="Helical" evidence="6">
    <location>
        <begin position="31"/>
        <end position="55"/>
    </location>
</feature>
<protein>
    <submittedName>
        <fullName evidence="9">ComEC family competence protein</fullName>
    </submittedName>
</protein>
<dbReference type="EMBL" id="QRZF01000004">
    <property type="protein sequence ID" value="RGV55620.1"/>
    <property type="molecule type" value="Genomic_DNA"/>
</dbReference>
<evidence type="ECO:0000256" key="3">
    <source>
        <dbReference type="ARBA" id="ARBA00022692"/>
    </source>
</evidence>
<dbReference type="PANTHER" id="PTHR30619:SF1">
    <property type="entry name" value="RECOMBINATION PROTEIN 2"/>
    <property type="match status" value="1"/>
</dbReference>
<keyword evidence="2" id="KW-1003">Cell membrane</keyword>
<evidence type="ECO:0000259" key="8">
    <source>
        <dbReference type="Pfam" id="PF13567"/>
    </source>
</evidence>
<keyword evidence="4 6" id="KW-1133">Transmembrane helix</keyword>
<reference evidence="9 10" key="1">
    <citation type="submission" date="2018-08" db="EMBL/GenBank/DDBJ databases">
        <title>A genome reference for cultivated species of the human gut microbiota.</title>
        <authorList>
            <person name="Zou Y."/>
            <person name="Xue W."/>
            <person name="Luo G."/>
        </authorList>
    </citation>
    <scope>NUCLEOTIDE SEQUENCE [LARGE SCALE GENOMIC DNA]</scope>
    <source>
        <strain evidence="9 10">AF14-32</strain>
    </source>
</reference>
<feature type="transmembrane region" description="Helical" evidence="6">
    <location>
        <begin position="486"/>
        <end position="504"/>
    </location>
</feature>
<feature type="transmembrane region" description="Helical" evidence="6">
    <location>
        <begin position="393"/>
        <end position="416"/>
    </location>
</feature>
<dbReference type="NCBIfam" id="TIGR00360">
    <property type="entry name" value="ComEC_N-term"/>
    <property type="match status" value="1"/>
</dbReference>
<dbReference type="Pfam" id="PF13567">
    <property type="entry name" value="DUF4131"/>
    <property type="match status" value="1"/>
</dbReference>